<keyword evidence="2" id="KW-1185">Reference proteome</keyword>
<protein>
    <submittedName>
        <fullName evidence="1">Uncharacterized protein</fullName>
    </submittedName>
</protein>
<sequence length="110" mass="12287">MSMITLPAAVVSRARDLFVLYSTKSAFKLEEYADVGAVYKRLSEAAQGEEPTEVSETDVKYIISAINVCAQRTPVEVQNYKPIVDLLETLAKSLQPAEEEEEEEETKTEL</sequence>
<dbReference type="AlphaFoldDB" id="A0A8K1C5I4"/>
<proteinExistence type="predicted"/>
<gene>
    <name evidence="1" type="ORF">Poli38472_006841</name>
</gene>
<dbReference type="EMBL" id="SPLM01000145">
    <property type="protein sequence ID" value="TMW56831.1"/>
    <property type="molecule type" value="Genomic_DNA"/>
</dbReference>
<comment type="caution">
    <text evidence="1">The sequence shown here is derived from an EMBL/GenBank/DDBJ whole genome shotgun (WGS) entry which is preliminary data.</text>
</comment>
<evidence type="ECO:0000313" key="1">
    <source>
        <dbReference type="EMBL" id="TMW56831.1"/>
    </source>
</evidence>
<reference evidence="1" key="1">
    <citation type="submission" date="2019-03" db="EMBL/GenBank/DDBJ databases">
        <title>Long read genome sequence of the mycoparasitic Pythium oligandrum ATCC 38472 isolated from sugarbeet rhizosphere.</title>
        <authorList>
            <person name="Gaulin E."/>
        </authorList>
    </citation>
    <scope>NUCLEOTIDE SEQUENCE</scope>
    <source>
        <strain evidence="1">ATCC 38472_TT</strain>
    </source>
</reference>
<dbReference type="Proteomes" id="UP000794436">
    <property type="component" value="Unassembled WGS sequence"/>
</dbReference>
<evidence type="ECO:0000313" key="2">
    <source>
        <dbReference type="Proteomes" id="UP000794436"/>
    </source>
</evidence>
<organism evidence="1 2">
    <name type="scientific">Pythium oligandrum</name>
    <name type="common">Mycoparasitic fungus</name>
    <dbReference type="NCBI Taxonomy" id="41045"/>
    <lineage>
        <taxon>Eukaryota</taxon>
        <taxon>Sar</taxon>
        <taxon>Stramenopiles</taxon>
        <taxon>Oomycota</taxon>
        <taxon>Peronosporomycetes</taxon>
        <taxon>Pythiales</taxon>
        <taxon>Pythiaceae</taxon>
        <taxon>Pythium</taxon>
    </lineage>
</organism>
<accession>A0A8K1C5I4</accession>
<name>A0A8K1C5I4_PYTOL</name>